<keyword evidence="5 11" id="KW-0812">Transmembrane</keyword>
<dbReference type="InParanoid" id="A7SP75"/>
<keyword evidence="15" id="KW-1185">Reference proteome</keyword>
<comment type="subcellular location">
    <subcellularLocation>
        <location evidence="2">Membrane</location>
        <topology evidence="2">Multi-pass membrane protein</topology>
    </subcellularLocation>
</comment>
<keyword evidence="4" id="KW-0813">Transport</keyword>
<evidence type="ECO:0000313" key="14">
    <source>
        <dbReference type="EMBL" id="EDO34492.1"/>
    </source>
</evidence>
<evidence type="ECO:0000259" key="12">
    <source>
        <dbReference type="PROSITE" id="PS50836"/>
    </source>
</evidence>
<dbReference type="PhylomeDB" id="A7SP75"/>
<reference evidence="14 15" key="1">
    <citation type="journal article" date="2007" name="Science">
        <title>Sea anemone genome reveals ancestral eumetazoan gene repertoire and genomic organization.</title>
        <authorList>
            <person name="Putnam N.H."/>
            <person name="Srivastava M."/>
            <person name="Hellsten U."/>
            <person name="Dirks B."/>
            <person name="Chapman J."/>
            <person name="Salamov A."/>
            <person name="Terry A."/>
            <person name="Shapiro H."/>
            <person name="Lindquist E."/>
            <person name="Kapitonov V.V."/>
            <person name="Jurka J."/>
            <person name="Genikhovich G."/>
            <person name="Grigoriev I.V."/>
            <person name="Lucas S.M."/>
            <person name="Steele R.E."/>
            <person name="Finnerty J.R."/>
            <person name="Technau U."/>
            <person name="Martindale M.Q."/>
            <person name="Rokhsar D.S."/>
        </authorList>
    </citation>
    <scope>NUCLEOTIDE SEQUENCE [LARGE SCALE GENOMIC DNA]</scope>
    <source>
        <strain evidence="15">CH2 X CH6</strain>
    </source>
</reference>
<evidence type="ECO:0000256" key="10">
    <source>
        <dbReference type="ARBA" id="ARBA00023180"/>
    </source>
</evidence>
<dbReference type="PROSITE" id="PS50939">
    <property type="entry name" value="CYTOCHROME_B561"/>
    <property type="match status" value="1"/>
</dbReference>
<evidence type="ECO:0000313" key="15">
    <source>
        <dbReference type="Proteomes" id="UP000001593"/>
    </source>
</evidence>
<dbReference type="SMART" id="SM00665">
    <property type="entry name" value="B561"/>
    <property type="match status" value="1"/>
</dbReference>
<evidence type="ECO:0000256" key="11">
    <source>
        <dbReference type="SAM" id="Phobius"/>
    </source>
</evidence>
<dbReference type="OMA" id="GINVKEM"/>
<comment type="cofactor">
    <cofactor evidence="1">
        <name>heme b</name>
        <dbReference type="ChEBI" id="CHEBI:60344"/>
    </cofactor>
</comment>
<evidence type="ECO:0000259" key="13">
    <source>
        <dbReference type="PROSITE" id="PS50939"/>
    </source>
</evidence>
<dbReference type="InterPro" id="IPR042789">
    <property type="entry name" value="FRRS1L"/>
</dbReference>
<dbReference type="Pfam" id="PF02014">
    <property type="entry name" value="Reeler"/>
    <property type="match status" value="1"/>
</dbReference>
<evidence type="ECO:0000256" key="2">
    <source>
        <dbReference type="ARBA" id="ARBA00004141"/>
    </source>
</evidence>
<evidence type="ECO:0000256" key="5">
    <source>
        <dbReference type="ARBA" id="ARBA00022692"/>
    </source>
</evidence>
<feature type="transmembrane region" description="Helical" evidence="11">
    <location>
        <begin position="759"/>
        <end position="781"/>
    </location>
</feature>
<feature type="transmembrane region" description="Helical" evidence="11">
    <location>
        <begin position="557"/>
        <end position="577"/>
    </location>
</feature>
<dbReference type="InterPro" id="IPR005018">
    <property type="entry name" value="DOMON_domain"/>
</dbReference>
<keyword evidence="7 11" id="KW-1133">Transmembrane helix</keyword>
<dbReference type="PANTHER" id="PTHR46902:SF1">
    <property type="entry name" value="DOMON DOMAIN-CONTAINING PROTEIN FRRS1L"/>
    <property type="match status" value="1"/>
</dbReference>
<dbReference type="AlphaFoldDB" id="A7SP75"/>
<organism evidence="14 15">
    <name type="scientific">Nematostella vectensis</name>
    <name type="common">Starlet sea anemone</name>
    <dbReference type="NCBI Taxonomy" id="45351"/>
    <lineage>
        <taxon>Eukaryota</taxon>
        <taxon>Metazoa</taxon>
        <taxon>Cnidaria</taxon>
        <taxon>Anthozoa</taxon>
        <taxon>Hexacorallia</taxon>
        <taxon>Actiniaria</taxon>
        <taxon>Edwardsiidae</taxon>
        <taxon>Nematostella</taxon>
    </lineage>
</organism>
<feature type="transmembrane region" description="Helical" evidence="11">
    <location>
        <begin position="663"/>
        <end position="687"/>
    </location>
</feature>
<proteinExistence type="inferred from homology"/>
<dbReference type="STRING" id="45351.A7SP75"/>
<dbReference type="HOGENOM" id="CLU_358367_0_0_1"/>
<evidence type="ECO:0000256" key="9">
    <source>
        <dbReference type="ARBA" id="ARBA00023136"/>
    </source>
</evidence>
<dbReference type="GO" id="GO:1900449">
    <property type="term" value="P:regulation of glutamate receptor signaling pathway"/>
    <property type="evidence" value="ECO:0007669"/>
    <property type="project" value="InterPro"/>
</dbReference>
<feature type="transmembrane region" description="Helical" evidence="11">
    <location>
        <begin position="517"/>
        <end position="536"/>
    </location>
</feature>
<dbReference type="Gene3D" id="1.20.120.1770">
    <property type="match status" value="1"/>
</dbReference>
<comment type="similarity">
    <text evidence="3">Belongs to the FRRS1 family.</text>
</comment>
<evidence type="ECO:0000256" key="1">
    <source>
        <dbReference type="ARBA" id="ARBA00001970"/>
    </source>
</evidence>
<dbReference type="Gene3D" id="2.60.40.4060">
    <property type="entry name" value="Reeler domain"/>
    <property type="match status" value="1"/>
</dbReference>
<evidence type="ECO:0000256" key="7">
    <source>
        <dbReference type="ARBA" id="ARBA00022989"/>
    </source>
</evidence>
<evidence type="ECO:0000256" key="6">
    <source>
        <dbReference type="ARBA" id="ARBA00022982"/>
    </source>
</evidence>
<dbReference type="Pfam" id="PF03351">
    <property type="entry name" value="DOMON"/>
    <property type="match status" value="2"/>
</dbReference>
<sequence length="782" mass="86024">MATRMLHLTALTHPGIVSLSYSQWHIRGLSLCHTISGTSGVVPLSGDALFTSPHATLSYDIENLFTDARYMYCSGNENPQNTMSHVNPGRMDWFNRTFTWKAPVSVSSGNIRFWATIVHDFSTFWSNIKSDLIRGPAITLRPSVPVEPDFTITKAGCNTTKSCVSIPSNCSDSKDCEYLLVYSISGSNITIEMSARNKYVSVGFNTVPAMNKGDDVFCTLMGDGALQARLYWNNGHSAERQDNTVDLTLLRAAYSNGTIKCSVLRPLYPKASNLQNLTSDLFLIFAHGMSGSTGTVHYHYANRWSTAGKVNLATPAIHTPYYSIPTAPAQGDKVNTAGCGETKGCYAEPQGCKDHTDCKYLVTYKTNGAGNIEFELTAKNDWVAIGFSYKNKGMDGIDTMVCATVAGKVELHHYALKGYSLPEKTTLNAGDTSLVFGVREGDSTRCKFLRKISPGTANLRALDRKWHLVFGDGPVSGSVQKHTKTPIFSKSKIDLRVSAIIRETEGISALVKAHGCVMSIAWLAFATVAIFMARYMKSAWKGEKIFGKLIWFQVHRAFMMVVVLLSCVGLILIFLHVEGWSDVCGAILCIVLCYCDRLGVKCELMYCVMLLRSLRCGALGRVQRSWGAHPYMGITAVGLAVIQPFMALLRPGPAAEKRFIFNWAHRFVGISALTLAVATLFLATLNYHFIRNLGLKNGFWVLIAYCIGIIFVLIFEIMQRASPSKSKGFTLEKSTGMVEQMGMQQPQLSLTSDGRKHRLVLGFVILFSFGTGLAMITLIALI</sequence>
<dbReference type="InterPro" id="IPR002861">
    <property type="entry name" value="Reeler_dom"/>
</dbReference>
<gene>
    <name evidence="14" type="ORF">NEMVEDRAFT_v1g246524</name>
</gene>
<keyword evidence="8" id="KW-0408">Iron</keyword>
<keyword evidence="10" id="KW-0325">Glycoprotein</keyword>
<dbReference type="PROSITE" id="PS50836">
    <property type="entry name" value="DOMON"/>
    <property type="match status" value="2"/>
</dbReference>
<evidence type="ECO:0000256" key="3">
    <source>
        <dbReference type="ARBA" id="ARBA00009195"/>
    </source>
</evidence>
<accession>A7SP75</accession>
<dbReference type="CDD" id="cd09628">
    <property type="entry name" value="DOMON_SDR_2_like"/>
    <property type="match status" value="2"/>
</dbReference>
<dbReference type="PANTHER" id="PTHR46902">
    <property type="entry name" value="DOMON DOMAIN-CONTAINING PROTEIN FRRS1L"/>
    <property type="match status" value="1"/>
</dbReference>
<evidence type="ECO:0000256" key="8">
    <source>
        <dbReference type="ARBA" id="ARBA00023004"/>
    </source>
</evidence>
<feature type="domain" description="DOMON" evidence="12">
    <location>
        <begin position="176"/>
        <end position="288"/>
    </location>
</feature>
<name>A7SP75_NEMVE</name>
<evidence type="ECO:0008006" key="16">
    <source>
        <dbReference type="Google" id="ProtNLM"/>
    </source>
</evidence>
<feature type="domain" description="DOMON" evidence="12">
    <location>
        <begin position="358"/>
        <end position="473"/>
    </location>
</feature>
<dbReference type="eggNOG" id="KOG4293">
    <property type="taxonomic scope" value="Eukaryota"/>
</dbReference>
<keyword evidence="6" id="KW-0249">Electron transport</keyword>
<feature type="transmembrane region" description="Helical" evidence="11">
    <location>
        <begin position="699"/>
        <end position="718"/>
    </location>
</feature>
<dbReference type="EMBL" id="DS469729">
    <property type="protein sequence ID" value="EDO34492.1"/>
    <property type="molecule type" value="Genomic_DNA"/>
</dbReference>
<keyword evidence="9 11" id="KW-0472">Membrane</keyword>
<dbReference type="Proteomes" id="UP000001593">
    <property type="component" value="Unassembled WGS sequence"/>
</dbReference>
<evidence type="ECO:0000256" key="4">
    <source>
        <dbReference type="ARBA" id="ARBA00022448"/>
    </source>
</evidence>
<dbReference type="InterPro" id="IPR006593">
    <property type="entry name" value="Cyt_b561/ferric_Rdtase_TM"/>
</dbReference>
<dbReference type="SMART" id="SM00664">
    <property type="entry name" value="DoH"/>
    <property type="match status" value="2"/>
</dbReference>
<feature type="domain" description="Cytochrome b561" evidence="13">
    <location>
        <begin position="476"/>
        <end position="722"/>
    </location>
</feature>
<dbReference type="GO" id="GO:0016020">
    <property type="term" value="C:membrane"/>
    <property type="evidence" value="ECO:0000318"/>
    <property type="project" value="GO_Central"/>
</dbReference>
<feature type="transmembrane region" description="Helical" evidence="11">
    <location>
        <begin position="631"/>
        <end position="651"/>
    </location>
</feature>
<protein>
    <recommendedName>
        <fullName evidence="16">Ferric-chelate reductase 1</fullName>
    </recommendedName>
</protein>
<dbReference type="InterPro" id="IPR042307">
    <property type="entry name" value="Reeler_sf"/>
</dbReference>
<dbReference type="CDD" id="cd08760">
    <property type="entry name" value="Cyt_b561_FRRS1_like"/>
    <property type="match status" value="1"/>
</dbReference>